<dbReference type="InterPro" id="IPR014986">
    <property type="entry name" value="XkdN-like"/>
</dbReference>
<dbReference type="InterPro" id="IPR038559">
    <property type="entry name" value="XkdN-like_sf"/>
</dbReference>
<name>A0A1I2Y889_9FIRM</name>
<organism evidence="1 2">
    <name type="scientific">Desulfotruncus arcticus DSM 17038</name>
    <dbReference type="NCBI Taxonomy" id="1121424"/>
    <lineage>
        <taxon>Bacteria</taxon>
        <taxon>Bacillati</taxon>
        <taxon>Bacillota</taxon>
        <taxon>Clostridia</taxon>
        <taxon>Eubacteriales</taxon>
        <taxon>Desulfallaceae</taxon>
        <taxon>Desulfotruncus</taxon>
    </lineage>
</organism>
<protein>
    <submittedName>
        <fullName evidence="1">Phage XkdN-like tail assembly chaperone protein, TAC</fullName>
    </submittedName>
</protein>
<dbReference type="STRING" id="341036.SAMN05660649_04262"/>
<reference evidence="2" key="1">
    <citation type="submission" date="2016-10" db="EMBL/GenBank/DDBJ databases">
        <authorList>
            <person name="Varghese N."/>
            <person name="Submissions S."/>
        </authorList>
    </citation>
    <scope>NUCLEOTIDE SEQUENCE [LARGE SCALE GENOMIC DNA]</scope>
    <source>
        <strain evidence="2">DSM 17038</strain>
    </source>
</reference>
<dbReference type="EMBL" id="FOOX01000020">
    <property type="protein sequence ID" value="SFH21166.1"/>
    <property type="molecule type" value="Genomic_DNA"/>
</dbReference>
<evidence type="ECO:0000313" key="2">
    <source>
        <dbReference type="Proteomes" id="UP000199337"/>
    </source>
</evidence>
<proteinExistence type="predicted"/>
<keyword evidence="2" id="KW-1185">Reference proteome</keyword>
<dbReference type="Proteomes" id="UP000199337">
    <property type="component" value="Unassembled WGS sequence"/>
</dbReference>
<dbReference type="Pfam" id="PF08890">
    <property type="entry name" value="Phage_TAC_5"/>
    <property type="match status" value="1"/>
</dbReference>
<accession>A0A1I2Y889</accession>
<dbReference type="AlphaFoldDB" id="A0A1I2Y889"/>
<sequence length="147" mass="16739">MNEKAILDKLFAASEEDNIPQKTVGISRIGLSFTLQGLKEDKLEKLQKQYTNIEKVRGEEIEKLDRKRYNRAVIAEATIAIGDDKNVRWNHPELLSKYRASGAEQVIKRVLLSGEIMQLVDIVMDLSGFYNSTKEIDQIKNLSEGDE</sequence>
<evidence type="ECO:0000313" key="1">
    <source>
        <dbReference type="EMBL" id="SFH21166.1"/>
    </source>
</evidence>
<dbReference type="RefSeq" id="WP_165613643.1">
    <property type="nucleotide sequence ID" value="NZ_FOOX01000020.1"/>
</dbReference>
<dbReference type="Gene3D" id="3.30.2220.30">
    <property type="match status" value="1"/>
</dbReference>
<gene>
    <name evidence="1" type="ORF">SAMN05660649_04262</name>
</gene>